<feature type="repeat" description="WD" evidence="5">
    <location>
        <begin position="102"/>
        <end position="136"/>
    </location>
</feature>
<evidence type="ECO:0000259" key="7">
    <source>
        <dbReference type="Pfam" id="PF08625"/>
    </source>
</evidence>
<evidence type="ECO:0000313" key="8">
    <source>
        <dbReference type="EMBL" id="CAJ0586997.1"/>
    </source>
</evidence>
<accession>A0AA36DH22</accession>
<dbReference type="GO" id="GO:0030686">
    <property type="term" value="C:90S preribosome"/>
    <property type="evidence" value="ECO:0007669"/>
    <property type="project" value="TreeGrafter"/>
</dbReference>
<dbReference type="PROSITE" id="PS00678">
    <property type="entry name" value="WD_REPEATS_1"/>
    <property type="match status" value="1"/>
</dbReference>
<reference evidence="8" key="1">
    <citation type="submission" date="2023-06" db="EMBL/GenBank/DDBJ databases">
        <authorList>
            <person name="Delattre M."/>
        </authorList>
    </citation>
    <scope>NUCLEOTIDE SEQUENCE</scope>
    <source>
        <strain evidence="8">AF72</strain>
    </source>
</reference>
<name>A0AA36DH22_9BILA</name>
<protein>
    <recommendedName>
        <fullName evidence="7">U3 small nucleolar RNA-associated protein 13 C-terminal domain-containing protein</fullName>
    </recommendedName>
</protein>
<dbReference type="GO" id="GO:0000480">
    <property type="term" value="P:endonucleolytic cleavage in 5'-ETS of tricistronic rRNA transcript (SSU-rRNA, 5.8S rRNA, LSU-rRNA)"/>
    <property type="evidence" value="ECO:0007669"/>
    <property type="project" value="TreeGrafter"/>
</dbReference>
<keyword evidence="3" id="KW-0677">Repeat</keyword>
<dbReference type="GO" id="GO:0034511">
    <property type="term" value="F:U3 snoRNA binding"/>
    <property type="evidence" value="ECO:0007669"/>
    <property type="project" value="TreeGrafter"/>
</dbReference>
<feature type="repeat" description="WD" evidence="5">
    <location>
        <begin position="505"/>
        <end position="546"/>
    </location>
</feature>
<keyword evidence="6" id="KW-0175">Coiled coil</keyword>
<keyword evidence="9" id="KW-1185">Reference proteome</keyword>
<feature type="repeat" description="WD" evidence="5">
    <location>
        <begin position="459"/>
        <end position="500"/>
    </location>
</feature>
<feature type="repeat" description="WD" evidence="5">
    <location>
        <begin position="591"/>
        <end position="623"/>
    </location>
</feature>
<feature type="repeat" description="WD" evidence="5">
    <location>
        <begin position="354"/>
        <end position="396"/>
    </location>
</feature>
<dbReference type="Pfam" id="PF00400">
    <property type="entry name" value="WD40"/>
    <property type="match status" value="7"/>
</dbReference>
<dbReference type="PRINTS" id="PR00320">
    <property type="entry name" value="GPROTEINBRPT"/>
</dbReference>
<feature type="non-terminal residue" evidence="8">
    <location>
        <position position="777"/>
    </location>
</feature>
<keyword evidence="4" id="KW-0539">Nucleus</keyword>
<feature type="domain" description="U3 small nucleolar RNA-associated protein 13 C-terminal" evidence="7">
    <location>
        <begin position="644"/>
        <end position="774"/>
    </location>
</feature>
<evidence type="ECO:0000256" key="2">
    <source>
        <dbReference type="ARBA" id="ARBA00022574"/>
    </source>
</evidence>
<dbReference type="InterPro" id="IPR020472">
    <property type="entry name" value="WD40_PAC1"/>
</dbReference>
<dbReference type="GO" id="GO:0000472">
    <property type="term" value="P:endonucleolytic cleavage to generate mature 5'-end of SSU-rRNA from (SSU-rRNA, 5.8S rRNA, LSU-rRNA)"/>
    <property type="evidence" value="ECO:0007669"/>
    <property type="project" value="TreeGrafter"/>
</dbReference>
<evidence type="ECO:0000256" key="1">
    <source>
        <dbReference type="ARBA" id="ARBA00004604"/>
    </source>
</evidence>
<dbReference type="SUPFAM" id="SSF50978">
    <property type="entry name" value="WD40 repeat-like"/>
    <property type="match status" value="2"/>
</dbReference>
<gene>
    <name evidence="8" type="ORF">MSPICULIGERA_LOCUS24977</name>
</gene>
<dbReference type="InterPro" id="IPR001680">
    <property type="entry name" value="WD40_rpt"/>
</dbReference>
<dbReference type="PROSITE" id="PS50082">
    <property type="entry name" value="WD_REPEATS_2"/>
    <property type="match status" value="7"/>
</dbReference>
<dbReference type="InterPro" id="IPR015943">
    <property type="entry name" value="WD40/YVTN_repeat-like_dom_sf"/>
</dbReference>
<evidence type="ECO:0000256" key="5">
    <source>
        <dbReference type="PROSITE-ProRule" id="PRU00221"/>
    </source>
</evidence>
<dbReference type="PANTHER" id="PTHR19854">
    <property type="entry name" value="TRANSDUCIN BETA-LIKE 3"/>
    <property type="match status" value="1"/>
</dbReference>
<organism evidence="8 9">
    <name type="scientific">Mesorhabditis spiculigera</name>
    <dbReference type="NCBI Taxonomy" id="96644"/>
    <lineage>
        <taxon>Eukaryota</taxon>
        <taxon>Metazoa</taxon>
        <taxon>Ecdysozoa</taxon>
        <taxon>Nematoda</taxon>
        <taxon>Chromadorea</taxon>
        <taxon>Rhabditida</taxon>
        <taxon>Rhabditina</taxon>
        <taxon>Rhabditomorpha</taxon>
        <taxon>Rhabditoidea</taxon>
        <taxon>Rhabditidae</taxon>
        <taxon>Mesorhabditinae</taxon>
        <taxon>Mesorhabditis</taxon>
    </lineage>
</organism>
<proteinExistence type="predicted"/>
<dbReference type="SMART" id="SM00320">
    <property type="entry name" value="WD40"/>
    <property type="match status" value="12"/>
</dbReference>
<dbReference type="InterPro" id="IPR019775">
    <property type="entry name" value="WD40_repeat_CS"/>
</dbReference>
<evidence type="ECO:0000313" key="9">
    <source>
        <dbReference type="Proteomes" id="UP001177023"/>
    </source>
</evidence>
<dbReference type="AlphaFoldDB" id="A0AA36DH22"/>
<dbReference type="Gene3D" id="2.130.10.10">
    <property type="entry name" value="YVTN repeat-like/Quinoprotein amine dehydrogenase"/>
    <property type="match status" value="3"/>
</dbReference>
<dbReference type="InterPro" id="IPR013934">
    <property type="entry name" value="Utp13_C"/>
</dbReference>
<feature type="repeat" description="WD" evidence="5">
    <location>
        <begin position="401"/>
        <end position="437"/>
    </location>
</feature>
<evidence type="ECO:0000256" key="6">
    <source>
        <dbReference type="SAM" id="Coils"/>
    </source>
</evidence>
<feature type="coiled-coil region" evidence="6">
    <location>
        <begin position="626"/>
        <end position="653"/>
    </location>
</feature>
<evidence type="ECO:0000256" key="4">
    <source>
        <dbReference type="ARBA" id="ARBA00023242"/>
    </source>
</evidence>
<comment type="subcellular location">
    <subcellularLocation>
        <location evidence="1">Nucleus</location>
        <location evidence="1">Nucleolus</location>
    </subcellularLocation>
</comment>
<dbReference type="PANTHER" id="PTHR19854:SF15">
    <property type="entry name" value="TRANSDUCIN BETA-LIKE PROTEIN 3"/>
    <property type="match status" value="1"/>
</dbReference>
<dbReference type="CDD" id="cd00200">
    <property type="entry name" value="WD40"/>
    <property type="match status" value="1"/>
</dbReference>
<comment type="caution">
    <text evidence="8">The sequence shown here is derived from an EMBL/GenBank/DDBJ whole genome shotgun (WGS) entry which is preliminary data.</text>
</comment>
<evidence type="ECO:0000256" key="3">
    <source>
        <dbReference type="ARBA" id="ARBA00022737"/>
    </source>
</evidence>
<sequence length="777" mass="86612">MKTVVSDLAQTRCIEAVFTGGDVAWTQDGQRLFATCTDTVKEINLQNNLETREIGGSDERGRVTALTIDEERRRLFVAYNSGLICEYSMDGDTFGTTLRTWKPMHTAPILIMKFNADFSLFATASSDNNIKIWDVRKQICLYHFTGSSVVTYVAFVQNGKLLAGYMDGVTILYSLNPGVTNRALTQWQNHQGQISYIGEIKDSREALIVSRDQICSIVDVESTKKIKALPLFEAIEDGCLLGDRLFTVGEKGEIVEWECATARRIRSKKLAGHGLNSISYNAATQKFLVISAEEIIYVLNQEFDVERQLVGFHDEIFSTAILDRSENFPGYLVAAANTSQIRLYNMESWDCKLADGHSDSVLCVRTPIWDHSLLASSSKDNSILLWKLVAGRQELEQIALGDGHLNSVVSVAFSHSGKQPFILSVSYDTTLKLWDLRPVIKKGQKKPEELPKLASSSTIVAHQKNVTCVDCAPNDSLCLTASMDKTAKIWKIDTGKMQLGIAGTLSGHKRGVWDAKFSPNAQKVVTCSGDQTLKIFNVSDCTCLHTLSGHTFAVLKAEWINNASQIISADSGGVLKLWKLENNGASVEASIEAHDDKIWTMTPTNDESGYITAGSDGKIILWKDVSEEKREKQEQVRRENAEQEQTLSNLISQERFDDALQYALGLNRPYCALKVVNKLVEREALVPAISRLESDQLAVLLGFVTQWNTNSRTATISQQVLQAILLTNHPDQLLKLPNIAQTIQALLPYTKRHVYRLYKAQQDVSLLDYTMSQMRIN</sequence>
<dbReference type="InterPro" id="IPR036322">
    <property type="entry name" value="WD40_repeat_dom_sf"/>
</dbReference>
<dbReference type="PROSITE" id="PS50294">
    <property type="entry name" value="WD_REPEATS_REGION"/>
    <property type="match status" value="4"/>
</dbReference>
<dbReference type="Pfam" id="PF08625">
    <property type="entry name" value="Utp13"/>
    <property type="match status" value="1"/>
</dbReference>
<dbReference type="Proteomes" id="UP001177023">
    <property type="component" value="Unassembled WGS sequence"/>
</dbReference>
<dbReference type="GO" id="GO:0032040">
    <property type="term" value="C:small-subunit processome"/>
    <property type="evidence" value="ECO:0007669"/>
    <property type="project" value="InterPro"/>
</dbReference>
<keyword evidence="2 5" id="KW-0853">WD repeat</keyword>
<dbReference type="EMBL" id="CATQJA010002709">
    <property type="protein sequence ID" value="CAJ0586997.1"/>
    <property type="molecule type" value="Genomic_DNA"/>
</dbReference>
<feature type="repeat" description="WD" evidence="5">
    <location>
        <begin position="547"/>
        <end position="588"/>
    </location>
</feature>